<reference evidence="5 6" key="1">
    <citation type="submission" date="2018-03" db="EMBL/GenBank/DDBJ databases">
        <title>Finding Nemo's genes: A chromosome-scale reference assembly of the genome of the orange clownfish Amphiprion percula.</title>
        <authorList>
            <person name="Lehmann R."/>
        </authorList>
    </citation>
    <scope>NUCLEOTIDE SEQUENCE</scope>
</reference>
<evidence type="ECO:0000313" key="6">
    <source>
        <dbReference type="Proteomes" id="UP000265080"/>
    </source>
</evidence>
<organism evidence="5 6">
    <name type="scientific">Amphiprion percula</name>
    <name type="common">Orange clownfish</name>
    <name type="synonym">Lutjanus percula</name>
    <dbReference type="NCBI Taxonomy" id="161767"/>
    <lineage>
        <taxon>Eukaryota</taxon>
        <taxon>Metazoa</taxon>
        <taxon>Chordata</taxon>
        <taxon>Craniata</taxon>
        <taxon>Vertebrata</taxon>
        <taxon>Euteleostomi</taxon>
        <taxon>Actinopterygii</taxon>
        <taxon>Neopterygii</taxon>
        <taxon>Teleostei</taxon>
        <taxon>Neoteleostei</taxon>
        <taxon>Acanthomorphata</taxon>
        <taxon>Ovalentaria</taxon>
        <taxon>Pomacentridae</taxon>
        <taxon>Amphiprion</taxon>
    </lineage>
</organism>
<dbReference type="InterPro" id="IPR027417">
    <property type="entry name" value="P-loop_NTPase"/>
</dbReference>
<feature type="coiled-coil region" evidence="3">
    <location>
        <begin position="270"/>
        <end position="307"/>
    </location>
</feature>
<dbReference type="InterPro" id="IPR006703">
    <property type="entry name" value="G_AIG1"/>
</dbReference>
<dbReference type="SUPFAM" id="SSF52540">
    <property type="entry name" value="P-loop containing nucleoside triphosphate hydrolases"/>
    <property type="match status" value="2"/>
</dbReference>
<comment type="similarity">
    <text evidence="1">Belongs to the TRAFAC class TrmE-Era-EngA-EngB-Septin-like GTPase superfamily. AIG1/Toc34/Toc159-like paraseptin GTPase family. IAN subfamily.</text>
</comment>
<dbReference type="AlphaFoldDB" id="A0A3P8RHW7"/>
<dbReference type="CDD" id="cd00882">
    <property type="entry name" value="Ras_like_GTPase"/>
    <property type="match status" value="1"/>
</dbReference>
<accession>A0A3P8RHW7</accession>
<keyword evidence="2" id="KW-0547">Nucleotide-binding</keyword>
<dbReference type="PANTHER" id="PTHR32046:SF11">
    <property type="entry name" value="IMMUNE-ASSOCIATED NUCLEOTIDE-BINDING PROTEIN 10-LIKE"/>
    <property type="match status" value="1"/>
</dbReference>
<name>A0A3P8RHW7_AMPPE</name>
<dbReference type="STRING" id="161767.ENSAPEP00000000088"/>
<evidence type="ECO:0000256" key="1">
    <source>
        <dbReference type="ARBA" id="ARBA00008535"/>
    </source>
</evidence>
<dbReference type="OMA" id="TEINAYE"/>
<dbReference type="PROSITE" id="PS00675">
    <property type="entry name" value="SIGMA54_INTERACT_1"/>
    <property type="match status" value="1"/>
</dbReference>
<evidence type="ECO:0000259" key="4">
    <source>
        <dbReference type="Pfam" id="PF04548"/>
    </source>
</evidence>
<reference evidence="5" key="3">
    <citation type="submission" date="2025-09" db="UniProtKB">
        <authorList>
            <consortium name="Ensembl"/>
        </authorList>
    </citation>
    <scope>IDENTIFICATION</scope>
</reference>
<dbReference type="Ensembl" id="ENSAPET00000000090.1">
    <property type="protein sequence ID" value="ENSAPEP00000000088.1"/>
    <property type="gene ID" value="ENSAPEG00000000062.1"/>
</dbReference>
<dbReference type="GO" id="GO:0005525">
    <property type="term" value="F:GTP binding"/>
    <property type="evidence" value="ECO:0007669"/>
    <property type="project" value="InterPro"/>
</dbReference>
<evidence type="ECO:0000313" key="5">
    <source>
        <dbReference type="Ensembl" id="ENSAPEP00000000088.1"/>
    </source>
</evidence>
<dbReference type="InterPro" id="IPR025662">
    <property type="entry name" value="Sigma_54_int_dom_ATP-bd_1"/>
</dbReference>
<dbReference type="Pfam" id="PF04548">
    <property type="entry name" value="AIG1"/>
    <property type="match status" value="1"/>
</dbReference>
<dbReference type="GeneTree" id="ENSGT00500000044904"/>
<feature type="coiled-coil region" evidence="3">
    <location>
        <begin position="417"/>
        <end position="444"/>
    </location>
</feature>
<evidence type="ECO:0000256" key="2">
    <source>
        <dbReference type="ARBA" id="ARBA00022741"/>
    </source>
</evidence>
<reference evidence="5" key="2">
    <citation type="submission" date="2025-08" db="UniProtKB">
        <authorList>
            <consortium name="Ensembl"/>
        </authorList>
    </citation>
    <scope>IDENTIFICATION</scope>
</reference>
<dbReference type="Proteomes" id="UP000265080">
    <property type="component" value="Chromosome 1"/>
</dbReference>
<keyword evidence="6" id="KW-1185">Reference proteome</keyword>
<protein>
    <recommendedName>
        <fullName evidence="4">AIG1-type G domain-containing protein</fullName>
    </recommendedName>
</protein>
<evidence type="ECO:0000256" key="3">
    <source>
        <dbReference type="SAM" id="Coils"/>
    </source>
</evidence>
<keyword evidence="3" id="KW-0175">Coiled coil</keyword>
<dbReference type="Gene3D" id="3.40.50.300">
    <property type="entry name" value="P-loop containing nucleotide triphosphate hydrolases"/>
    <property type="match status" value="1"/>
</dbReference>
<sequence length="523" mass="59779">SSKYEDIITNSELIRPGPPAVYKITVGKRNVNKLNKTILLVGETGAGKSTLVNALFNHIMGVKWEDEVWFQVVEEKGKRETESQTPDVIVYEFFSFEDETLPYSLTIIDTPGFGDTRGAEHDVIISQRLLDLFRSADGVHEVNAVGLVMKATDNRLSDRQSYVFDSVMSLFGKNVEKNIVAFLTHSDGMPDSNAVQAIEDFKIKCARDEENQPVHFLFNNRLNIQRTKKTEFVLDTAWKVTNEGMSQFTAFLEKTGPQELVTTVEVLKERVRLTACIQNLQDRIEFIEQKQIEIKQTEGTLKKYEEEMKKNKDFTVEVDESYKAREPTIGGMWFLVFYQGAVCCKICEENCHYPGCTVAWKPAHCEVMKDGRCTACSRKCPASDHVKENWRYVTKTRRVKKTNAEMKQKYTKNQAGHEMGSSLLEDLNKEMNQLTEEKSRYLQEAYQHADRLKKFALKASSVSTYVHLDFLIEKMKEVGDTVKVQELQEMKTQEDTGFMAAVCPQTSKLAIDELKPGQIQQLL</sequence>
<feature type="domain" description="AIG1-type G" evidence="4">
    <location>
        <begin position="36"/>
        <end position="203"/>
    </location>
</feature>
<dbReference type="PANTHER" id="PTHR32046">
    <property type="entry name" value="G DOMAIN-CONTAINING PROTEIN"/>
    <property type="match status" value="1"/>
</dbReference>
<proteinExistence type="inferred from homology"/>